<dbReference type="AlphaFoldDB" id="A0A4P6WVI9"/>
<dbReference type="RefSeq" id="WP_079364262.1">
    <property type="nucleotide sequence ID" value="NZ_CP037867.1"/>
</dbReference>
<reference evidence="2 3" key="1">
    <citation type="submission" date="2019-03" db="EMBL/GenBank/DDBJ databases">
        <authorList>
            <person name="Sebastian G."/>
            <person name="Baumann P."/>
            <person name="Ruckert C."/>
            <person name="Kalinowski J."/>
            <person name="Nebel B."/>
            <person name="Takors R."/>
            <person name="Blombach B."/>
        </authorList>
    </citation>
    <scope>NUCLEOTIDE SEQUENCE [LARGE SCALE GENOMIC DNA]</scope>
    <source>
        <strain evidence="2 3">DSM 1084</strain>
    </source>
</reference>
<evidence type="ECO:0000313" key="3">
    <source>
        <dbReference type="Proteomes" id="UP000293912"/>
    </source>
</evidence>
<dbReference type="InterPro" id="IPR045503">
    <property type="entry name" value="DUF6488"/>
</dbReference>
<gene>
    <name evidence="2" type="ORF">HPF_02525</name>
</gene>
<keyword evidence="3" id="KW-1185">Reference proteome</keyword>
<dbReference type="Pfam" id="PF20098">
    <property type="entry name" value="DUF6488"/>
    <property type="match status" value="1"/>
</dbReference>
<dbReference type="EMBL" id="CP037867">
    <property type="protein sequence ID" value="QBM26539.1"/>
    <property type="molecule type" value="Genomic_DNA"/>
</dbReference>
<name>A0A4P6WVI9_HYDPS</name>
<sequence length="118" mass="12466" precursor="true">MKTAHILSAIALSATLAAPLPALADAGSSCHFHGSKPATEAVVSNCAVQQRDSFVKTGKLDASWKAITPAKPEQVDGKKAKEWKVVFQNPAASDASKKTLYMFFSLPGNFIAANYTGQ</sequence>
<organism evidence="2 3">
    <name type="scientific">Hydrogenophaga pseudoflava</name>
    <name type="common">Pseudomonas carboxydoflava</name>
    <dbReference type="NCBI Taxonomy" id="47421"/>
    <lineage>
        <taxon>Bacteria</taxon>
        <taxon>Pseudomonadati</taxon>
        <taxon>Pseudomonadota</taxon>
        <taxon>Betaproteobacteria</taxon>
        <taxon>Burkholderiales</taxon>
        <taxon>Comamonadaceae</taxon>
        <taxon>Hydrogenophaga</taxon>
    </lineage>
</organism>
<feature type="signal peptide" evidence="1">
    <location>
        <begin position="1"/>
        <end position="24"/>
    </location>
</feature>
<protein>
    <submittedName>
        <fullName evidence="2">Uncharacterized protein</fullName>
    </submittedName>
</protein>
<evidence type="ECO:0000313" key="2">
    <source>
        <dbReference type="EMBL" id="QBM26539.1"/>
    </source>
</evidence>
<dbReference type="Proteomes" id="UP000293912">
    <property type="component" value="Chromosome"/>
</dbReference>
<accession>A0A4P6WVI9</accession>
<feature type="chain" id="PRO_5020234120" evidence="1">
    <location>
        <begin position="25"/>
        <end position="118"/>
    </location>
</feature>
<dbReference type="KEGG" id="hpse:HPF_02525"/>
<keyword evidence="1" id="KW-0732">Signal</keyword>
<proteinExistence type="predicted"/>
<evidence type="ECO:0000256" key="1">
    <source>
        <dbReference type="SAM" id="SignalP"/>
    </source>
</evidence>